<organism evidence="1">
    <name type="scientific">Anopheles marajoara</name>
    <dbReference type="NCBI Taxonomy" id="58244"/>
    <lineage>
        <taxon>Eukaryota</taxon>
        <taxon>Metazoa</taxon>
        <taxon>Ecdysozoa</taxon>
        <taxon>Arthropoda</taxon>
        <taxon>Hexapoda</taxon>
        <taxon>Insecta</taxon>
        <taxon>Pterygota</taxon>
        <taxon>Neoptera</taxon>
        <taxon>Endopterygota</taxon>
        <taxon>Diptera</taxon>
        <taxon>Nematocera</taxon>
        <taxon>Culicoidea</taxon>
        <taxon>Culicidae</taxon>
        <taxon>Anophelinae</taxon>
        <taxon>Anopheles</taxon>
    </lineage>
</organism>
<dbReference type="EMBL" id="GGFJ01012134">
    <property type="protein sequence ID" value="MBW61275.1"/>
    <property type="molecule type" value="Transcribed_RNA"/>
</dbReference>
<proteinExistence type="predicted"/>
<accession>A0A2M4C7R6</accession>
<reference evidence="1" key="1">
    <citation type="submission" date="2018-01" db="EMBL/GenBank/DDBJ databases">
        <title>An insight into the sialome of Amazonian anophelines.</title>
        <authorList>
            <person name="Ribeiro J.M."/>
            <person name="Scarpassa V."/>
            <person name="Calvo E."/>
        </authorList>
    </citation>
    <scope>NUCLEOTIDE SEQUENCE</scope>
    <source>
        <tissue evidence="1">Salivary glands</tissue>
    </source>
</reference>
<protein>
    <submittedName>
        <fullName evidence="1">Putative secreted protein</fullName>
    </submittedName>
</protein>
<dbReference type="AlphaFoldDB" id="A0A2M4C7R6"/>
<name>A0A2M4C7R6_9DIPT</name>
<evidence type="ECO:0000313" key="1">
    <source>
        <dbReference type="EMBL" id="MBW61275.1"/>
    </source>
</evidence>
<sequence length="117" mass="13126">MQLIEMNLVALNLIQQFLVLCNLFQSLFAIVNVQRVVCHELERNLQQPLLNLLKKMAIRKRIKQPKSDITSVISPCVSGIVSNTASVVSIPIRRCVASSLRTNPNESTARPDRSKKS</sequence>